<dbReference type="AlphaFoldDB" id="A0A0G1ZMH7"/>
<dbReference type="Pfam" id="PF09388">
    <property type="entry name" value="SpoOE-like"/>
    <property type="match status" value="1"/>
</dbReference>
<sequence length="54" mass="6349">MKARIEKNISDMRNDLYRLIEIRDALSEVILEVSQRLDVLVVEYTKQAEKEKGV</sequence>
<dbReference type="Gene3D" id="4.10.280.10">
    <property type="entry name" value="Helix-loop-helix DNA-binding domain"/>
    <property type="match status" value="1"/>
</dbReference>
<dbReference type="EMBL" id="LCRD01000051">
    <property type="protein sequence ID" value="KKW29292.1"/>
    <property type="molecule type" value="Genomic_DNA"/>
</dbReference>
<dbReference type="InterPro" id="IPR037208">
    <property type="entry name" value="Spo0E-like_sf"/>
</dbReference>
<dbReference type="Proteomes" id="UP000034846">
    <property type="component" value="Unassembled WGS sequence"/>
</dbReference>
<accession>A0A0G1ZMH7</accession>
<dbReference type="InterPro" id="IPR036638">
    <property type="entry name" value="HLH_DNA-bd_sf"/>
</dbReference>
<dbReference type="GO" id="GO:0046983">
    <property type="term" value="F:protein dimerization activity"/>
    <property type="evidence" value="ECO:0007669"/>
    <property type="project" value="InterPro"/>
</dbReference>
<organism evidence="1 2">
    <name type="scientific">Candidatus Uhrbacteria bacterium GW2011_GWD2_52_7</name>
    <dbReference type="NCBI Taxonomy" id="1618989"/>
    <lineage>
        <taxon>Bacteria</taxon>
        <taxon>Candidatus Uhriibacteriota</taxon>
    </lineage>
</organism>
<dbReference type="SUPFAM" id="SSF140500">
    <property type="entry name" value="BAS1536-like"/>
    <property type="match status" value="1"/>
</dbReference>
<dbReference type="InterPro" id="IPR018540">
    <property type="entry name" value="Spo0E-like"/>
</dbReference>
<name>A0A0G1ZMH7_9BACT</name>
<evidence type="ECO:0000313" key="1">
    <source>
        <dbReference type="EMBL" id="KKW29292.1"/>
    </source>
</evidence>
<proteinExistence type="predicted"/>
<evidence type="ECO:0008006" key="3">
    <source>
        <dbReference type="Google" id="ProtNLM"/>
    </source>
</evidence>
<gene>
    <name evidence="1" type="ORF">UY72_C0051G0006</name>
</gene>
<protein>
    <recommendedName>
        <fullName evidence="3">Spo0E like sporulation regulatory protein</fullName>
    </recommendedName>
</protein>
<evidence type="ECO:0000313" key="2">
    <source>
        <dbReference type="Proteomes" id="UP000034846"/>
    </source>
</evidence>
<dbReference type="GO" id="GO:0043937">
    <property type="term" value="P:regulation of sporulation"/>
    <property type="evidence" value="ECO:0007669"/>
    <property type="project" value="InterPro"/>
</dbReference>
<comment type="caution">
    <text evidence="1">The sequence shown here is derived from an EMBL/GenBank/DDBJ whole genome shotgun (WGS) entry which is preliminary data.</text>
</comment>
<reference evidence="1 2" key="1">
    <citation type="journal article" date="2015" name="Nature">
        <title>rRNA introns, odd ribosomes, and small enigmatic genomes across a large radiation of phyla.</title>
        <authorList>
            <person name="Brown C.T."/>
            <person name="Hug L.A."/>
            <person name="Thomas B.C."/>
            <person name="Sharon I."/>
            <person name="Castelle C.J."/>
            <person name="Singh A."/>
            <person name="Wilkins M.J."/>
            <person name="Williams K.H."/>
            <person name="Banfield J.F."/>
        </authorList>
    </citation>
    <scope>NUCLEOTIDE SEQUENCE [LARGE SCALE GENOMIC DNA]</scope>
</reference>